<dbReference type="GeneID" id="36406006"/>
<evidence type="ECO:0000313" key="2">
    <source>
        <dbReference type="Proteomes" id="UP000054928"/>
    </source>
</evidence>
<dbReference type="Gene3D" id="1.25.10.10">
    <property type="entry name" value="Leucine-rich Repeat Variant"/>
    <property type="match status" value="1"/>
</dbReference>
<evidence type="ECO:0000313" key="1">
    <source>
        <dbReference type="EMBL" id="CEG40767.1"/>
    </source>
</evidence>
<keyword evidence="2" id="KW-1185">Reference proteome</keyword>
<dbReference type="InterPro" id="IPR016024">
    <property type="entry name" value="ARM-type_fold"/>
</dbReference>
<dbReference type="AlphaFoldDB" id="A0A0P1AHR1"/>
<sequence>MGGAVSDLRRDIHIHVLLSQHSPLLLEPILTAVQYFLHIAELGDEGNSSIEDDNNFIGAKRIDKQETSIQIELLTESPAVTEALLHAVCNSHKLQISRQHFKRWYERPWRRFKSISEFPHVSFDQVEHFRHVVLRTSLRCLCLLSRSQDGRDQLKNLNGLAILQEVAFETQLDDVVKKSVAFLLSRLYSENDVVQLIAVSNVTTVVKFMKEYEDQATVQVAGIQRLASLLAKGMTRQYSGHDQIDLTTIVDHKELRRGILFDEFDTFDVSPLVTDTLNRFDVDTCLGLYIQVCRFISLVAIDIQHAKAVGQNGGVQGSIRLLLKSRAMQREKKIHVLSSTTSMSAPQTQQLAVQHVTSSSLAKVTFTPSEIGQQALWALDSLATLDLNISLMKLHGLQYVLEEIYQDPDRIELQTKLIITRRLHRIRLRCNPLHKSQRNN</sequence>
<name>A0A0P1AHR1_PLAHL</name>
<dbReference type="OMA" id="VHVCRFI"/>
<dbReference type="OrthoDB" id="67883at2759"/>
<dbReference type="EMBL" id="CCYD01000523">
    <property type="protein sequence ID" value="CEG40767.1"/>
    <property type="molecule type" value="Genomic_DNA"/>
</dbReference>
<protein>
    <submittedName>
        <fullName evidence="1">Armadillo-type fold</fullName>
    </submittedName>
</protein>
<dbReference type="InterPro" id="IPR011989">
    <property type="entry name" value="ARM-like"/>
</dbReference>
<dbReference type="Proteomes" id="UP000054928">
    <property type="component" value="Unassembled WGS sequence"/>
</dbReference>
<reference evidence="2" key="1">
    <citation type="submission" date="2014-09" db="EMBL/GenBank/DDBJ databases">
        <authorList>
            <person name="Sharma Rahul"/>
            <person name="Thines Marco"/>
        </authorList>
    </citation>
    <scope>NUCLEOTIDE SEQUENCE [LARGE SCALE GENOMIC DNA]</scope>
</reference>
<proteinExistence type="predicted"/>
<dbReference type="RefSeq" id="XP_024577136.1">
    <property type="nucleotide sequence ID" value="XM_024726461.1"/>
</dbReference>
<dbReference type="SUPFAM" id="SSF48371">
    <property type="entry name" value="ARM repeat"/>
    <property type="match status" value="1"/>
</dbReference>
<accession>A0A0P1AHR1</accession>
<organism evidence="1 2">
    <name type="scientific">Plasmopara halstedii</name>
    <name type="common">Downy mildew of sunflower</name>
    <dbReference type="NCBI Taxonomy" id="4781"/>
    <lineage>
        <taxon>Eukaryota</taxon>
        <taxon>Sar</taxon>
        <taxon>Stramenopiles</taxon>
        <taxon>Oomycota</taxon>
        <taxon>Peronosporomycetes</taxon>
        <taxon>Peronosporales</taxon>
        <taxon>Peronosporaceae</taxon>
        <taxon>Plasmopara</taxon>
    </lineage>
</organism>